<dbReference type="PANTHER" id="PTHR31286">
    <property type="entry name" value="GLYCINE-RICH CELL WALL STRUCTURAL PROTEIN 1.8-LIKE"/>
    <property type="match status" value="1"/>
</dbReference>
<dbReference type="InterPro" id="IPR040256">
    <property type="entry name" value="At4g02000-like"/>
</dbReference>
<dbReference type="Pfam" id="PF14111">
    <property type="entry name" value="DUF4283"/>
    <property type="match status" value="1"/>
</dbReference>
<feature type="region of interest" description="Disordered" evidence="1">
    <location>
        <begin position="1"/>
        <end position="22"/>
    </location>
</feature>
<dbReference type="InterPro" id="IPR025558">
    <property type="entry name" value="DUF4283"/>
</dbReference>
<name>A0A9Q0GHI5_9ROSI</name>
<sequence length="348" mass="37696">MDLGQHQLPNPKSASAKKSKGKNIVSVQSPIAFATSDSTLLGEPTSDLLNPLPREDAPVIETIVLGVRSAAAYSIPKHQSMGSSNAPSPSWTKVVSTPAFSSQLNFMKPIFSGDSNMLSIPPELLGNGRKKYSCCLIGQFMGTAPNLGLIHAIANRLWGHDGPVSVSRYKEELFLFQFQNDAAHSHAFTRGPWYIGGVPLIFRPWTYSSRKLDFSNAIFPVLIKLKNVPVELLTKEGWGHHVLACSEKKVTKIWVPKKIDAPLKATSSSPPPVEETIPPSSSFTTLPASHADKPILVPQTQPATTIPTIPPSHSTIPETQKISVSPIPETLQVSIPPLPLPLVPPLWL</sequence>
<evidence type="ECO:0000256" key="1">
    <source>
        <dbReference type="SAM" id="MobiDB-lite"/>
    </source>
</evidence>
<evidence type="ECO:0000313" key="3">
    <source>
        <dbReference type="EMBL" id="KAJ4849987.1"/>
    </source>
</evidence>
<protein>
    <recommendedName>
        <fullName evidence="2">DUF4283 domain-containing protein</fullName>
    </recommendedName>
</protein>
<evidence type="ECO:0000259" key="2">
    <source>
        <dbReference type="Pfam" id="PF14111"/>
    </source>
</evidence>
<dbReference type="Proteomes" id="UP001141552">
    <property type="component" value="Unassembled WGS sequence"/>
</dbReference>
<accession>A0A9Q0GHI5</accession>
<reference evidence="3" key="2">
    <citation type="journal article" date="2023" name="Plants (Basel)">
        <title>Annotation of the Turnera subulata (Passifloraceae) Draft Genome Reveals the S-Locus Evolved after the Divergence of Turneroideae from Passifloroideae in a Stepwise Manner.</title>
        <authorList>
            <person name="Henning P.M."/>
            <person name="Roalson E.H."/>
            <person name="Mir W."/>
            <person name="McCubbin A.G."/>
            <person name="Shore J.S."/>
        </authorList>
    </citation>
    <scope>NUCLEOTIDE SEQUENCE</scope>
    <source>
        <strain evidence="3">F60SS</strain>
    </source>
</reference>
<feature type="domain" description="DUF4283" evidence="2">
    <location>
        <begin position="132"/>
        <end position="206"/>
    </location>
</feature>
<feature type="region of interest" description="Disordered" evidence="1">
    <location>
        <begin position="265"/>
        <end position="284"/>
    </location>
</feature>
<evidence type="ECO:0000313" key="4">
    <source>
        <dbReference type="Proteomes" id="UP001141552"/>
    </source>
</evidence>
<comment type="caution">
    <text evidence="3">The sequence shown here is derived from an EMBL/GenBank/DDBJ whole genome shotgun (WGS) entry which is preliminary data.</text>
</comment>
<gene>
    <name evidence="3" type="ORF">Tsubulata_044771</name>
</gene>
<dbReference type="AlphaFoldDB" id="A0A9Q0GHI5"/>
<organism evidence="3 4">
    <name type="scientific">Turnera subulata</name>
    <dbReference type="NCBI Taxonomy" id="218843"/>
    <lineage>
        <taxon>Eukaryota</taxon>
        <taxon>Viridiplantae</taxon>
        <taxon>Streptophyta</taxon>
        <taxon>Embryophyta</taxon>
        <taxon>Tracheophyta</taxon>
        <taxon>Spermatophyta</taxon>
        <taxon>Magnoliopsida</taxon>
        <taxon>eudicotyledons</taxon>
        <taxon>Gunneridae</taxon>
        <taxon>Pentapetalae</taxon>
        <taxon>rosids</taxon>
        <taxon>fabids</taxon>
        <taxon>Malpighiales</taxon>
        <taxon>Passifloraceae</taxon>
        <taxon>Turnera</taxon>
    </lineage>
</organism>
<dbReference type="EMBL" id="JAKUCV010000442">
    <property type="protein sequence ID" value="KAJ4849987.1"/>
    <property type="molecule type" value="Genomic_DNA"/>
</dbReference>
<keyword evidence="4" id="KW-1185">Reference proteome</keyword>
<proteinExistence type="predicted"/>
<dbReference type="OrthoDB" id="1751344at2759"/>
<dbReference type="PANTHER" id="PTHR31286:SF180">
    <property type="entry name" value="OS10G0362600 PROTEIN"/>
    <property type="match status" value="1"/>
</dbReference>
<reference evidence="3" key="1">
    <citation type="submission" date="2022-02" db="EMBL/GenBank/DDBJ databases">
        <authorList>
            <person name="Henning P.M."/>
            <person name="McCubbin A.G."/>
            <person name="Shore J.S."/>
        </authorList>
    </citation>
    <scope>NUCLEOTIDE SEQUENCE</scope>
    <source>
        <strain evidence="3">F60SS</strain>
        <tissue evidence="3">Leaves</tissue>
    </source>
</reference>